<protein>
    <submittedName>
        <fullName evidence="2">Uncharacterized protein</fullName>
    </submittedName>
</protein>
<evidence type="ECO:0000313" key="3">
    <source>
        <dbReference type="Proteomes" id="UP001608902"/>
    </source>
</evidence>
<sequence>MITSVSYTFVLTFTLIVVIINAYDNEMNYGLEPRESIDEGERHQLLKVIREGTRRVPHSELSQNENDVDVKNDLVKGIRNLHKRAFDTLGGQGFTGLDKRAFDTIGGHGFTGLDKRAFDTLGGAGFTGLDKRAFDTLGGRGFTGLDKRASDALHGGRFFRMNNKIYYVTGGGRPYRYYD</sequence>
<proteinExistence type="predicted"/>
<keyword evidence="1" id="KW-0812">Transmembrane</keyword>
<gene>
    <name evidence="2" type="ORF">AB6A40_001863</name>
</gene>
<dbReference type="EMBL" id="JBGFUD010000744">
    <property type="protein sequence ID" value="MFH4975154.1"/>
    <property type="molecule type" value="Genomic_DNA"/>
</dbReference>
<dbReference type="AlphaFoldDB" id="A0ABD6ECV2"/>
<reference evidence="2 3" key="1">
    <citation type="submission" date="2024-08" db="EMBL/GenBank/DDBJ databases">
        <title>Gnathostoma spinigerum genome.</title>
        <authorList>
            <person name="Gonzalez-Bertolin B."/>
            <person name="Monzon S."/>
            <person name="Zaballos A."/>
            <person name="Jimenez P."/>
            <person name="Dekumyoy P."/>
            <person name="Varona S."/>
            <person name="Cuesta I."/>
            <person name="Sumanam S."/>
            <person name="Adisakwattana P."/>
            <person name="Gasser R.B."/>
            <person name="Hernandez-Gonzalez A."/>
            <person name="Young N.D."/>
            <person name="Perteguer M.J."/>
        </authorList>
    </citation>
    <scope>NUCLEOTIDE SEQUENCE [LARGE SCALE GENOMIC DNA]</scope>
    <source>
        <strain evidence="2">AL3</strain>
        <tissue evidence="2">Liver</tissue>
    </source>
</reference>
<organism evidence="2 3">
    <name type="scientific">Gnathostoma spinigerum</name>
    <dbReference type="NCBI Taxonomy" id="75299"/>
    <lineage>
        <taxon>Eukaryota</taxon>
        <taxon>Metazoa</taxon>
        <taxon>Ecdysozoa</taxon>
        <taxon>Nematoda</taxon>
        <taxon>Chromadorea</taxon>
        <taxon>Rhabditida</taxon>
        <taxon>Spirurina</taxon>
        <taxon>Gnathostomatomorpha</taxon>
        <taxon>Gnathostomatoidea</taxon>
        <taxon>Gnathostomatidae</taxon>
        <taxon>Gnathostoma</taxon>
    </lineage>
</organism>
<keyword evidence="1" id="KW-0472">Membrane</keyword>
<keyword evidence="1" id="KW-1133">Transmembrane helix</keyword>
<dbReference type="Proteomes" id="UP001608902">
    <property type="component" value="Unassembled WGS sequence"/>
</dbReference>
<keyword evidence="3" id="KW-1185">Reference proteome</keyword>
<comment type="caution">
    <text evidence="2">The sequence shown here is derived from an EMBL/GenBank/DDBJ whole genome shotgun (WGS) entry which is preliminary data.</text>
</comment>
<accession>A0ABD6ECV2</accession>
<evidence type="ECO:0000313" key="2">
    <source>
        <dbReference type="EMBL" id="MFH4975154.1"/>
    </source>
</evidence>
<name>A0ABD6ECV2_9BILA</name>
<feature type="transmembrane region" description="Helical" evidence="1">
    <location>
        <begin position="6"/>
        <end position="23"/>
    </location>
</feature>
<evidence type="ECO:0000256" key="1">
    <source>
        <dbReference type="SAM" id="Phobius"/>
    </source>
</evidence>